<feature type="chain" id="PRO_5005179530" evidence="1">
    <location>
        <begin position="22"/>
        <end position="46"/>
    </location>
</feature>
<reference evidence="2" key="1">
    <citation type="submission" date="2014-11" db="EMBL/GenBank/DDBJ databases">
        <authorList>
            <person name="Amaro Gonzalez C."/>
        </authorList>
    </citation>
    <scope>NUCLEOTIDE SEQUENCE</scope>
</reference>
<protein>
    <submittedName>
        <fullName evidence="2">Uncharacterized protein</fullName>
    </submittedName>
</protein>
<keyword evidence="1" id="KW-0732">Signal</keyword>
<dbReference type="EMBL" id="GBXM01013525">
    <property type="protein sequence ID" value="JAH95052.1"/>
    <property type="molecule type" value="Transcribed_RNA"/>
</dbReference>
<dbReference type="AlphaFoldDB" id="A0A0E9WX41"/>
<organism evidence="2">
    <name type="scientific">Anguilla anguilla</name>
    <name type="common">European freshwater eel</name>
    <name type="synonym">Muraena anguilla</name>
    <dbReference type="NCBI Taxonomy" id="7936"/>
    <lineage>
        <taxon>Eukaryota</taxon>
        <taxon>Metazoa</taxon>
        <taxon>Chordata</taxon>
        <taxon>Craniata</taxon>
        <taxon>Vertebrata</taxon>
        <taxon>Euteleostomi</taxon>
        <taxon>Actinopterygii</taxon>
        <taxon>Neopterygii</taxon>
        <taxon>Teleostei</taxon>
        <taxon>Anguilliformes</taxon>
        <taxon>Anguillidae</taxon>
        <taxon>Anguilla</taxon>
    </lineage>
</organism>
<reference evidence="2" key="2">
    <citation type="journal article" date="2015" name="Fish Shellfish Immunol.">
        <title>Early steps in the European eel (Anguilla anguilla)-Vibrio vulnificus interaction in the gills: Role of the RtxA13 toxin.</title>
        <authorList>
            <person name="Callol A."/>
            <person name="Pajuelo D."/>
            <person name="Ebbesson L."/>
            <person name="Teles M."/>
            <person name="MacKenzie S."/>
            <person name="Amaro C."/>
        </authorList>
    </citation>
    <scope>NUCLEOTIDE SEQUENCE</scope>
</reference>
<sequence>MSSLASIITGRLLLLLNYCKTFHKGTEEQSFSCHLKAKNVSSVQTS</sequence>
<proteinExistence type="predicted"/>
<name>A0A0E9WX41_ANGAN</name>
<feature type="signal peptide" evidence="1">
    <location>
        <begin position="1"/>
        <end position="21"/>
    </location>
</feature>
<accession>A0A0E9WX41</accession>
<evidence type="ECO:0000313" key="2">
    <source>
        <dbReference type="EMBL" id="JAH95052.1"/>
    </source>
</evidence>
<evidence type="ECO:0000256" key="1">
    <source>
        <dbReference type="SAM" id="SignalP"/>
    </source>
</evidence>